<reference evidence="5 6" key="1">
    <citation type="journal article" date="2013" name="BMC Genomics">
        <title>Reconstruction of the lipid metabolism for the microalga Monoraphidium neglectum from its genome sequence reveals characteristics suitable for biofuel production.</title>
        <authorList>
            <person name="Bogen C."/>
            <person name="Al-Dilaimi A."/>
            <person name="Albersmeier A."/>
            <person name="Wichmann J."/>
            <person name="Grundmann M."/>
            <person name="Rupp O."/>
            <person name="Lauersen K.J."/>
            <person name="Blifernez-Klassen O."/>
            <person name="Kalinowski J."/>
            <person name="Goesmann A."/>
            <person name="Mussgnug J.H."/>
            <person name="Kruse O."/>
        </authorList>
    </citation>
    <scope>NUCLEOTIDE SEQUENCE [LARGE SCALE GENOMIC DNA]</scope>
    <source>
        <strain evidence="5 6">SAG 48.87</strain>
    </source>
</reference>
<proteinExistence type="predicted"/>
<evidence type="ECO:0000256" key="3">
    <source>
        <dbReference type="PROSITE-ProRule" id="PRU00339"/>
    </source>
</evidence>
<dbReference type="Pfam" id="PF00515">
    <property type="entry name" value="TPR_1"/>
    <property type="match status" value="1"/>
</dbReference>
<dbReference type="PROSITE" id="PS50005">
    <property type="entry name" value="TPR"/>
    <property type="match status" value="1"/>
</dbReference>
<accession>A0A0D2K5R2</accession>
<dbReference type="SMART" id="SM00028">
    <property type="entry name" value="TPR"/>
    <property type="match status" value="3"/>
</dbReference>
<evidence type="ECO:0000313" key="5">
    <source>
        <dbReference type="EMBL" id="KIY91513.1"/>
    </source>
</evidence>
<dbReference type="PROSITE" id="PS50293">
    <property type="entry name" value="TPR_REGION"/>
    <property type="match status" value="1"/>
</dbReference>
<dbReference type="PANTHER" id="PTHR15704:SF7">
    <property type="entry name" value="SUPERKILLER COMPLEX PROTEIN 3"/>
    <property type="match status" value="1"/>
</dbReference>
<dbReference type="GO" id="GO:0006401">
    <property type="term" value="P:RNA catabolic process"/>
    <property type="evidence" value="ECO:0007669"/>
    <property type="project" value="InterPro"/>
</dbReference>
<organism evidence="5 6">
    <name type="scientific">Monoraphidium neglectum</name>
    <dbReference type="NCBI Taxonomy" id="145388"/>
    <lineage>
        <taxon>Eukaryota</taxon>
        <taxon>Viridiplantae</taxon>
        <taxon>Chlorophyta</taxon>
        <taxon>core chlorophytes</taxon>
        <taxon>Chlorophyceae</taxon>
        <taxon>CS clade</taxon>
        <taxon>Sphaeropleales</taxon>
        <taxon>Selenastraceae</taxon>
        <taxon>Monoraphidium</taxon>
    </lineage>
</organism>
<dbReference type="Gene3D" id="1.25.40.10">
    <property type="entry name" value="Tetratricopeptide repeat domain"/>
    <property type="match status" value="2"/>
</dbReference>
<dbReference type="SUPFAM" id="SSF48452">
    <property type="entry name" value="TPR-like"/>
    <property type="match status" value="1"/>
</dbReference>
<keyword evidence="2 3" id="KW-0802">TPR repeat</keyword>
<dbReference type="STRING" id="145388.A0A0D2K5R2"/>
<sequence length="268" mass="28349">MQLETALDVLHRSAPVGAEAAAAEYHFKLGRIYWSLGGELRRDRDFAHAQFLEAAGEEDTPWQAPAFEWLGHWYRSVAGDAARARKCYSRALALDPSLAGAGDALCALLLGEPLPDDDTQGQDDGQPPQQPSRAASEQLPASAFALTAALPPPPAKAGDAELARAVCEEALAAQPQGALWARARLARLQLDARECAAAAASYQAAIRAAPADAALWEGLGAAYQALGRHSSALKAYERALELAPERLFSLAQAGALLYMAGRHADSAD</sequence>
<dbReference type="RefSeq" id="XP_013890533.1">
    <property type="nucleotide sequence ID" value="XM_014035079.1"/>
</dbReference>
<dbReference type="InterPro" id="IPR019734">
    <property type="entry name" value="TPR_rpt"/>
</dbReference>
<dbReference type="EMBL" id="KK106587">
    <property type="protein sequence ID" value="KIY91513.1"/>
    <property type="molecule type" value="Genomic_DNA"/>
</dbReference>
<dbReference type="Proteomes" id="UP000054498">
    <property type="component" value="Unassembled WGS sequence"/>
</dbReference>
<evidence type="ECO:0000256" key="1">
    <source>
        <dbReference type="ARBA" id="ARBA00022737"/>
    </source>
</evidence>
<evidence type="ECO:0000256" key="4">
    <source>
        <dbReference type="SAM" id="MobiDB-lite"/>
    </source>
</evidence>
<feature type="non-terminal residue" evidence="5">
    <location>
        <position position="268"/>
    </location>
</feature>
<keyword evidence="6" id="KW-1185">Reference proteome</keyword>
<dbReference type="InterPro" id="IPR011990">
    <property type="entry name" value="TPR-like_helical_dom_sf"/>
</dbReference>
<feature type="repeat" description="TPR" evidence="3">
    <location>
        <begin position="213"/>
        <end position="246"/>
    </location>
</feature>
<evidence type="ECO:0000256" key="2">
    <source>
        <dbReference type="ARBA" id="ARBA00022803"/>
    </source>
</evidence>
<dbReference type="GeneID" id="25734212"/>
<dbReference type="AlphaFoldDB" id="A0A0D2K5R2"/>
<protein>
    <submittedName>
        <fullName evidence="5">Tetratricopeptide repeat protein 37</fullName>
    </submittedName>
</protein>
<gene>
    <name evidence="5" type="ORF">MNEG_16451</name>
</gene>
<dbReference type="GO" id="GO:0055087">
    <property type="term" value="C:Ski complex"/>
    <property type="evidence" value="ECO:0007669"/>
    <property type="project" value="InterPro"/>
</dbReference>
<dbReference type="KEGG" id="mng:MNEG_16451"/>
<name>A0A0D2K5R2_9CHLO</name>
<evidence type="ECO:0000313" key="6">
    <source>
        <dbReference type="Proteomes" id="UP000054498"/>
    </source>
</evidence>
<dbReference type="PANTHER" id="PTHR15704">
    <property type="entry name" value="SUPERKILLER 3 PROTEIN-RELATED"/>
    <property type="match status" value="1"/>
</dbReference>
<dbReference type="OrthoDB" id="553053at2759"/>
<feature type="region of interest" description="Disordered" evidence="4">
    <location>
        <begin position="112"/>
        <end position="138"/>
    </location>
</feature>
<keyword evidence="1" id="KW-0677">Repeat</keyword>
<dbReference type="InterPro" id="IPR039226">
    <property type="entry name" value="Ski3/TTC37"/>
</dbReference>